<dbReference type="EMBL" id="VSSQ01091170">
    <property type="protein sequence ID" value="MPN36811.1"/>
    <property type="molecule type" value="Genomic_DNA"/>
</dbReference>
<evidence type="ECO:0000313" key="1">
    <source>
        <dbReference type="EMBL" id="MPN36811.1"/>
    </source>
</evidence>
<dbReference type="Gene3D" id="1.10.10.10">
    <property type="entry name" value="Winged helix-like DNA-binding domain superfamily/Winged helix DNA-binding domain"/>
    <property type="match status" value="1"/>
</dbReference>
<comment type="caution">
    <text evidence="1">The sequence shown here is derived from an EMBL/GenBank/DDBJ whole genome shotgun (WGS) entry which is preliminary data.</text>
</comment>
<dbReference type="InterPro" id="IPR013324">
    <property type="entry name" value="RNA_pol_sigma_r3/r4-like"/>
</dbReference>
<dbReference type="SUPFAM" id="SSF88659">
    <property type="entry name" value="Sigma3 and sigma4 domains of RNA polymerase sigma factors"/>
    <property type="match status" value="1"/>
</dbReference>
<dbReference type="InterPro" id="IPR036388">
    <property type="entry name" value="WH-like_DNA-bd_sf"/>
</dbReference>
<dbReference type="AlphaFoldDB" id="A0A645HCQ7"/>
<sequence length="104" mass="12327">MDRQEYNNTQKETRRHTSLNAAEYEDERFTARDVDVHEKALCRIEVEALRRALPMLTSAQQDLVWRVFFLGEHPSDIAKAEEVDKSAITHRLERIYRQLKKSLL</sequence>
<proteinExistence type="predicted"/>
<name>A0A645HCQ7_9ZZZZ</name>
<gene>
    <name evidence="1" type="ORF">SDC9_184322</name>
</gene>
<organism evidence="1">
    <name type="scientific">bioreactor metagenome</name>
    <dbReference type="NCBI Taxonomy" id="1076179"/>
    <lineage>
        <taxon>unclassified sequences</taxon>
        <taxon>metagenomes</taxon>
        <taxon>ecological metagenomes</taxon>
    </lineage>
</organism>
<reference evidence="1" key="1">
    <citation type="submission" date="2019-08" db="EMBL/GenBank/DDBJ databases">
        <authorList>
            <person name="Kucharzyk K."/>
            <person name="Murdoch R.W."/>
            <person name="Higgins S."/>
            <person name="Loffler F."/>
        </authorList>
    </citation>
    <scope>NUCLEOTIDE SEQUENCE</scope>
</reference>
<accession>A0A645HCQ7</accession>
<protein>
    <recommendedName>
        <fullName evidence="2">RNA polymerase sigma factor 70 region 4 type 2 domain-containing protein</fullName>
    </recommendedName>
</protein>
<evidence type="ECO:0008006" key="2">
    <source>
        <dbReference type="Google" id="ProtNLM"/>
    </source>
</evidence>